<sequence>MHPHRQPLLVHWRGVVYREKCILTDSPSWFIGEESSTGRNASSQTAPPGSLERSCLQPGRNASSQTAPLGSLERSRLHPGRNASSQTAPPGVVYSQGEMHPHRQPLLVHWRGVVYREKCILTDSPSWFIGEESSTPGEKCILTDNSPSWNIDHIDGTCNFVHSIGFTVKKEFGVIYHCFDGMLYTARKGQRGILHWCKDQRFKGKKVSPLLIALQRLIHTAIGYSLCSRVRIIGSSTLALFLIATGAAEAYYQYGLHCWDIAAATVVIREAGGVVIGTTGGVVAAGTHNMASYIVQQLQPIGYEWDDSDPGLQK</sequence>
<gene>
    <name evidence="6" type="primary">IMPA2</name>
</gene>
<evidence type="ECO:0000256" key="4">
    <source>
        <dbReference type="PIRSR" id="PIRSR600760-2"/>
    </source>
</evidence>
<feature type="binding site" evidence="4">
    <location>
        <position position="152"/>
    </location>
    <ligand>
        <name>Mg(2+)</name>
        <dbReference type="ChEBI" id="CHEBI:18420"/>
        <label>1</label>
        <note>catalytic</note>
    </ligand>
</feature>
<evidence type="ECO:0000313" key="6">
    <source>
        <dbReference type="Ensembl" id="ENSOKIP00005050926.1"/>
    </source>
</evidence>
<dbReference type="Ensembl" id="ENSOKIT00005053761.1">
    <property type="protein sequence ID" value="ENSOKIP00005050926.1"/>
    <property type="gene ID" value="ENSOKIG00005021426.1"/>
</dbReference>
<comment type="similarity">
    <text evidence="1">Belongs to the inositol monophosphatase superfamily.</text>
</comment>
<feature type="compositionally biased region" description="Polar residues" evidence="5">
    <location>
        <begin position="34"/>
        <end position="47"/>
    </location>
</feature>
<dbReference type="PANTHER" id="PTHR20854:SF29">
    <property type="entry name" value="INOSITOL MONOPHOSPHATASE 2"/>
    <property type="match status" value="1"/>
</dbReference>
<dbReference type="PROSITE" id="PS00630">
    <property type="entry name" value="IMP_2"/>
    <property type="match status" value="1"/>
</dbReference>
<accession>A0A8C7H4M9</accession>
<evidence type="ECO:0000256" key="2">
    <source>
        <dbReference type="ARBA" id="ARBA00022723"/>
    </source>
</evidence>
<dbReference type="GO" id="GO:0046854">
    <property type="term" value="P:phosphatidylinositol phosphate biosynthetic process"/>
    <property type="evidence" value="ECO:0007669"/>
    <property type="project" value="InterPro"/>
</dbReference>
<keyword evidence="3 4" id="KW-0460">Magnesium</keyword>
<dbReference type="GO" id="GO:0006020">
    <property type="term" value="P:inositol metabolic process"/>
    <property type="evidence" value="ECO:0007669"/>
    <property type="project" value="TreeGrafter"/>
</dbReference>
<feature type="binding site" evidence="4">
    <location>
        <position position="260"/>
    </location>
    <ligand>
        <name>Mg(2+)</name>
        <dbReference type="ChEBI" id="CHEBI:18420"/>
        <label>1</label>
        <note>catalytic</note>
    </ligand>
</feature>
<name>A0A8C7H4M9_ONCKI</name>
<protein>
    <submittedName>
        <fullName evidence="6">Inositol monophosphatase 2</fullName>
    </submittedName>
</protein>
<dbReference type="PANTHER" id="PTHR20854">
    <property type="entry name" value="INOSITOL MONOPHOSPHATASE"/>
    <property type="match status" value="1"/>
</dbReference>
<dbReference type="Pfam" id="PF00459">
    <property type="entry name" value="Inositol_P"/>
    <property type="match status" value="1"/>
</dbReference>
<dbReference type="GO" id="GO:0007165">
    <property type="term" value="P:signal transduction"/>
    <property type="evidence" value="ECO:0007669"/>
    <property type="project" value="TreeGrafter"/>
</dbReference>
<dbReference type="Gene3D" id="3.40.190.80">
    <property type="match status" value="1"/>
</dbReference>
<organism evidence="6 7">
    <name type="scientific">Oncorhynchus kisutch</name>
    <name type="common">Coho salmon</name>
    <name type="synonym">Salmo kisutch</name>
    <dbReference type="NCBI Taxonomy" id="8019"/>
    <lineage>
        <taxon>Eukaryota</taxon>
        <taxon>Metazoa</taxon>
        <taxon>Chordata</taxon>
        <taxon>Craniata</taxon>
        <taxon>Vertebrata</taxon>
        <taxon>Euteleostomi</taxon>
        <taxon>Actinopterygii</taxon>
        <taxon>Neopterygii</taxon>
        <taxon>Teleostei</taxon>
        <taxon>Protacanthopterygii</taxon>
        <taxon>Salmoniformes</taxon>
        <taxon>Salmonidae</taxon>
        <taxon>Salmoninae</taxon>
        <taxon>Oncorhynchus</taxon>
    </lineage>
</organism>
<reference evidence="6" key="2">
    <citation type="submission" date="2025-09" db="UniProtKB">
        <authorList>
            <consortium name="Ensembl"/>
        </authorList>
    </citation>
    <scope>IDENTIFICATION</scope>
</reference>
<evidence type="ECO:0000256" key="3">
    <source>
        <dbReference type="ARBA" id="ARBA00022842"/>
    </source>
</evidence>
<dbReference type="GO" id="GO:0046872">
    <property type="term" value="F:metal ion binding"/>
    <property type="evidence" value="ECO:0007669"/>
    <property type="project" value="UniProtKB-KW"/>
</dbReference>
<keyword evidence="2 4" id="KW-0479">Metal-binding</keyword>
<dbReference type="SUPFAM" id="SSF56655">
    <property type="entry name" value="Carbohydrate phosphatase"/>
    <property type="match status" value="1"/>
</dbReference>
<dbReference type="GeneTree" id="ENSGT00940000160536"/>
<dbReference type="AlphaFoldDB" id="A0A8C7H4M9"/>
<feature type="binding site" evidence="4">
    <location>
        <position position="131"/>
    </location>
    <ligand>
        <name>Mg(2+)</name>
        <dbReference type="ChEBI" id="CHEBI:18420"/>
        <label>1</label>
        <note>catalytic</note>
    </ligand>
</feature>
<dbReference type="GO" id="GO:0008934">
    <property type="term" value="F:inositol monophosphate 1-phosphatase activity"/>
    <property type="evidence" value="ECO:0007669"/>
    <property type="project" value="TreeGrafter"/>
</dbReference>
<evidence type="ECO:0000313" key="7">
    <source>
        <dbReference type="Proteomes" id="UP000694557"/>
    </source>
</evidence>
<feature type="binding site" evidence="4">
    <location>
        <position position="155"/>
    </location>
    <ligand>
        <name>Mg(2+)</name>
        <dbReference type="ChEBI" id="CHEBI:18420"/>
        <label>1</label>
        <note>catalytic</note>
    </ligand>
</feature>
<evidence type="ECO:0000256" key="5">
    <source>
        <dbReference type="SAM" id="MobiDB-lite"/>
    </source>
</evidence>
<dbReference type="Gene3D" id="3.30.540.10">
    <property type="entry name" value="Fructose-1,6-Bisphosphatase, subunit A, domain 1"/>
    <property type="match status" value="1"/>
</dbReference>
<keyword evidence="7" id="KW-1185">Reference proteome</keyword>
<dbReference type="Proteomes" id="UP000694557">
    <property type="component" value="Unassembled WGS sequence"/>
</dbReference>
<feature type="binding site" evidence="4">
    <location>
        <position position="154"/>
    </location>
    <ligand>
        <name>Mg(2+)</name>
        <dbReference type="ChEBI" id="CHEBI:18420"/>
        <label>1</label>
        <note>catalytic</note>
    </ligand>
</feature>
<dbReference type="InterPro" id="IPR020550">
    <property type="entry name" value="Inositol_monophosphatase_CS"/>
</dbReference>
<reference evidence="6" key="1">
    <citation type="submission" date="2025-08" db="UniProtKB">
        <authorList>
            <consortium name="Ensembl"/>
        </authorList>
    </citation>
    <scope>IDENTIFICATION</scope>
</reference>
<evidence type="ECO:0000256" key="1">
    <source>
        <dbReference type="ARBA" id="ARBA00009759"/>
    </source>
</evidence>
<proteinExistence type="inferred from homology"/>
<feature type="region of interest" description="Disordered" evidence="5">
    <location>
        <begin position="33"/>
        <end position="96"/>
    </location>
</feature>
<dbReference type="InterPro" id="IPR000760">
    <property type="entry name" value="Inositol_monophosphatase-like"/>
</dbReference>
<dbReference type="PRINTS" id="PR00377">
    <property type="entry name" value="IMPHPHTASES"/>
</dbReference>
<comment type="cofactor">
    <cofactor evidence="4">
        <name>Mg(2+)</name>
        <dbReference type="ChEBI" id="CHEBI:18420"/>
    </cofactor>
</comment>